<organism evidence="1 2">
    <name type="scientific">Candidatus Dojkabacteria bacterium</name>
    <dbReference type="NCBI Taxonomy" id="2099670"/>
    <lineage>
        <taxon>Bacteria</taxon>
        <taxon>Candidatus Dojkabacteria</taxon>
    </lineage>
</organism>
<proteinExistence type="predicted"/>
<reference evidence="1" key="2">
    <citation type="journal article" date="2021" name="Microbiome">
        <title>Successional dynamics and alternative stable states in a saline activated sludge microbial community over 9 years.</title>
        <authorList>
            <person name="Wang Y."/>
            <person name="Ye J."/>
            <person name="Ju F."/>
            <person name="Liu L."/>
            <person name="Boyd J.A."/>
            <person name="Deng Y."/>
            <person name="Parks D.H."/>
            <person name="Jiang X."/>
            <person name="Yin X."/>
            <person name="Woodcroft B.J."/>
            <person name="Tyson G.W."/>
            <person name="Hugenholtz P."/>
            <person name="Polz M.F."/>
            <person name="Zhang T."/>
        </authorList>
    </citation>
    <scope>NUCLEOTIDE SEQUENCE</scope>
    <source>
        <strain evidence="1">HKST-UBA13</strain>
    </source>
</reference>
<dbReference type="AlphaFoldDB" id="A0A955I9E0"/>
<evidence type="ECO:0000313" key="2">
    <source>
        <dbReference type="Proteomes" id="UP000775877"/>
    </source>
</evidence>
<sequence length="140" mass="15926">MLSKLFGRQEGILEKDKGFDFVSSTFYLDLGIEGKVTKSRAKAFLKAQGIVELRERDQIAVVGQPQEMVGADKKYLAAYYGYLGKNEEGEHEYRVFKIVETNREVCGELMKRTMGYDGMDAWVEGDIYVKENAGFNQQES</sequence>
<reference evidence="1" key="1">
    <citation type="submission" date="2020-04" db="EMBL/GenBank/DDBJ databases">
        <authorList>
            <person name="Zhang T."/>
        </authorList>
    </citation>
    <scope>NUCLEOTIDE SEQUENCE</scope>
    <source>
        <strain evidence="1">HKST-UBA13</strain>
    </source>
</reference>
<name>A0A955I9E0_9BACT</name>
<dbReference type="EMBL" id="JAGQLJ010000047">
    <property type="protein sequence ID" value="MCA9381097.1"/>
    <property type="molecule type" value="Genomic_DNA"/>
</dbReference>
<accession>A0A955I9E0</accession>
<comment type="caution">
    <text evidence="1">The sequence shown here is derived from an EMBL/GenBank/DDBJ whole genome shotgun (WGS) entry which is preliminary data.</text>
</comment>
<protein>
    <submittedName>
        <fullName evidence="1">Uncharacterized protein</fullName>
    </submittedName>
</protein>
<evidence type="ECO:0000313" key="1">
    <source>
        <dbReference type="EMBL" id="MCA9381097.1"/>
    </source>
</evidence>
<gene>
    <name evidence="1" type="ORF">KC678_02435</name>
</gene>
<dbReference type="Proteomes" id="UP000775877">
    <property type="component" value="Unassembled WGS sequence"/>
</dbReference>